<evidence type="ECO:0000313" key="2">
    <source>
        <dbReference type="Proteomes" id="UP001054945"/>
    </source>
</evidence>
<gene>
    <name evidence="1" type="ORF">CEXT_338501</name>
</gene>
<sequence length="101" mass="11484">MKFGFEEALCNTFFIKATDIQLLGGLMKCKLGPQLLAASLTPISYPLSEEENFFLLLFGHRHPITGRFDEMQIGASAVGCFLTPISYLLSEEDLFFFFWYV</sequence>
<name>A0AAV4WJM0_CAEEX</name>
<evidence type="ECO:0000313" key="1">
    <source>
        <dbReference type="EMBL" id="GIY82736.1"/>
    </source>
</evidence>
<organism evidence="1 2">
    <name type="scientific">Caerostris extrusa</name>
    <name type="common">Bark spider</name>
    <name type="synonym">Caerostris bankana</name>
    <dbReference type="NCBI Taxonomy" id="172846"/>
    <lineage>
        <taxon>Eukaryota</taxon>
        <taxon>Metazoa</taxon>
        <taxon>Ecdysozoa</taxon>
        <taxon>Arthropoda</taxon>
        <taxon>Chelicerata</taxon>
        <taxon>Arachnida</taxon>
        <taxon>Araneae</taxon>
        <taxon>Araneomorphae</taxon>
        <taxon>Entelegynae</taxon>
        <taxon>Araneoidea</taxon>
        <taxon>Araneidae</taxon>
        <taxon>Caerostris</taxon>
    </lineage>
</organism>
<keyword evidence="2" id="KW-1185">Reference proteome</keyword>
<dbReference type="AlphaFoldDB" id="A0AAV4WJM0"/>
<reference evidence="1 2" key="1">
    <citation type="submission" date="2021-06" db="EMBL/GenBank/DDBJ databases">
        <title>Caerostris extrusa draft genome.</title>
        <authorList>
            <person name="Kono N."/>
            <person name="Arakawa K."/>
        </authorList>
    </citation>
    <scope>NUCLEOTIDE SEQUENCE [LARGE SCALE GENOMIC DNA]</scope>
</reference>
<dbReference type="EMBL" id="BPLR01016276">
    <property type="protein sequence ID" value="GIY82736.1"/>
    <property type="molecule type" value="Genomic_DNA"/>
</dbReference>
<accession>A0AAV4WJM0</accession>
<dbReference type="Proteomes" id="UP001054945">
    <property type="component" value="Unassembled WGS sequence"/>
</dbReference>
<protein>
    <submittedName>
        <fullName evidence="1">Uncharacterized protein</fullName>
    </submittedName>
</protein>
<proteinExistence type="predicted"/>
<comment type="caution">
    <text evidence="1">The sequence shown here is derived from an EMBL/GenBank/DDBJ whole genome shotgun (WGS) entry which is preliminary data.</text>
</comment>